<name>A0A173XF37_9FIRM</name>
<evidence type="ECO:0000313" key="2">
    <source>
        <dbReference type="Proteomes" id="UP000095679"/>
    </source>
</evidence>
<reference evidence="1 2" key="1">
    <citation type="submission" date="2015-09" db="EMBL/GenBank/DDBJ databases">
        <authorList>
            <consortium name="Pathogen Informatics"/>
        </authorList>
    </citation>
    <scope>NUCLEOTIDE SEQUENCE [LARGE SCALE GENOMIC DNA]</scope>
    <source>
        <strain evidence="1 2">2789STDY5834835</strain>
    </source>
</reference>
<dbReference type="RefSeq" id="WP_055297801.1">
    <property type="nucleotide sequence ID" value="NZ_BLYK01000002.1"/>
</dbReference>
<sequence>MSYYAGYHGVACYLSIEDFEDFMKSYFKLHPDLTEEEREDLDPAEYAFKKSDGSGDFSFFEVTADSADGMRIFPFQYENIPGKECIDLPIVDQYVVFADYQPDTLEFICNPQYHSYEDILKEFKGKLEKYLPENFPWDERIGRYSYAVYA</sequence>
<dbReference type="AlphaFoldDB" id="A0A173XF37"/>
<protein>
    <submittedName>
        <fullName evidence="1">Uncharacterized protein</fullName>
    </submittedName>
</protein>
<organism evidence="1 2">
    <name type="scientific">Anaerobutyricum hallii</name>
    <dbReference type="NCBI Taxonomy" id="39488"/>
    <lineage>
        <taxon>Bacteria</taxon>
        <taxon>Bacillati</taxon>
        <taxon>Bacillota</taxon>
        <taxon>Clostridia</taxon>
        <taxon>Lachnospirales</taxon>
        <taxon>Lachnospiraceae</taxon>
        <taxon>Anaerobutyricum</taxon>
    </lineage>
</organism>
<proteinExistence type="predicted"/>
<evidence type="ECO:0000313" key="1">
    <source>
        <dbReference type="EMBL" id="CUN50442.1"/>
    </source>
</evidence>
<gene>
    <name evidence="1" type="ORF">ERS852450_00114</name>
</gene>
<dbReference type="EMBL" id="CYZL01000001">
    <property type="protein sequence ID" value="CUN50442.1"/>
    <property type="molecule type" value="Genomic_DNA"/>
</dbReference>
<dbReference type="Proteomes" id="UP000095679">
    <property type="component" value="Unassembled WGS sequence"/>
</dbReference>
<accession>A0A173XF37</accession>